<feature type="compositionally biased region" description="Basic residues" evidence="1">
    <location>
        <begin position="19"/>
        <end position="28"/>
    </location>
</feature>
<accession>A0A6J4Q4U5</accession>
<feature type="compositionally biased region" description="Basic residues" evidence="1">
    <location>
        <begin position="58"/>
        <end position="80"/>
    </location>
</feature>
<evidence type="ECO:0000313" key="2">
    <source>
        <dbReference type="EMBL" id="CAA9427946.1"/>
    </source>
</evidence>
<feature type="non-terminal residue" evidence="2">
    <location>
        <position position="95"/>
    </location>
</feature>
<gene>
    <name evidence="2" type="ORF">AVDCRST_MAG22-3050</name>
</gene>
<protein>
    <submittedName>
        <fullName evidence="2">FIG038648: MoaD and/or ThiS families</fullName>
    </submittedName>
</protein>
<sequence>AKGQDSNALEAVHGWRVASRGRRRHRGRRPQEPRHRVPRPQAAPLHRGRQPALVRQRVQGRRGHPLPRRPRHRGRRRRRALHNPIHRWRFRQLYV</sequence>
<dbReference type="EMBL" id="CADCUV010000141">
    <property type="protein sequence ID" value="CAA9427946.1"/>
    <property type="molecule type" value="Genomic_DNA"/>
</dbReference>
<name>A0A6J4Q4U5_9ACTN</name>
<reference evidence="2" key="1">
    <citation type="submission" date="2020-02" db="EMBL/GenBank/DDBJ databases">
        <authorList>
            <person name="Meier V. D."/>
        </authorList>
    </citation>
    <scope>NUCLEOTIDE SEQUENCE</scope>
    <source>
        <strain evidence="2">AVDCRST_MAG22</strain>
    </source>
</reference>
<feature type="region of interest" description="Disordered" evidence="1">
    <location>
        <begin position="1"/>
        <end position="80"/>
    </location>
</feature>
<proteinExistence type="predicted"/>
<dbReference type="AlphaFoldDB" id="A0A6J4Q4U5"/>
<feature type="non-terminal residue" evidence="2">
    <location>
        <position position="1"/>
    </location>
</feature>
<evidence type="ECO:0000256" key="1">
    <source>
        <dbReference type="SAM" id="MobiDB-lite"/>
    </source>
</evidence>
<organism evidence="2">
    <name type="scientific">uncultured Rubrobacteraceae bacterium</name>
    <dbReference type="NCBI Taxonomy" id="349277"/>
    <lineage>
        <taxon>Bacteria</taxon>
        <taxon>Bacillati</taxon>
        <taxon>Actinomycetota</taxon>
        <taxon>Rubrobacteria</taxon>
        <taxon>Rubrobacterales</taxon>
        <taxon>Rubrobacteraceae</taxon>
        <taxon>environmental samples</taxon>
    </lineage>
</organism>